<dbReference type="CDD" id="cd10017">
    <property type="entry name" value="B3_DNA"/>
    <property type="match status" value="1"/>
</dbReference>
<keyword evidence="5" id="KW-0539">Nucleus</keyword>
<dbReference type="InterPro" id="IPR003340">
    <property type="entry name" value="B3_DNA-bd"/>
</dbReference>
<keyword evidence="7" id="KW-1185">Reference proteome</keyword>
<name>A0AAV5KGD0_9ROSI</name>
<protein>
    <recommendedName>
        <fullName evidence="8">TF-B3 domain-containing protein</fullName>
    </recommendedName>
</protein>
<keyword evidence="2" id="KW-0805">Transcription regulation</keyword>
<evidence type="ECO:0000256" key="2">
    <source>
        <dbReference type="ARBA" id="ARBA00023015"/>
    </source>
</evidence>
<dbReference type="AlphaFoldDB" id="A0AAV5KGD0"/>
<proteinExistence type="predicted"/>
<organism evidence="6 7">
    <name type="scientific">Rubroshorea leprosula</name>
    <dbReference type="NCBI Taxonomy" id="152421"/>
    <lineage>
        <taxon>Eukaryota</taxon>
        <taxon>Viridiplantae</taxon>
        <taxon>Streptophyta</taxon>
        <taxon>Embryophyta</taxon>
        <taxon>Tracheophyta</taxon>
        <taxon>Spermatophyta</taxon>
        <taxon>Magnoliopsida</taxon>
        <taxon>eudicotyledons</taxon>
        <taxon>Gunneridae</taxon>
        <taxon>Pentapetalae</taxon>
        <taxon>rosids</taxon>
        <taxon>malvids</taxon>
        <taxon>Malvales</taxon>
        <taxon>Dipterocarpaceae</taxon>
        <taxon>Rubroshorea</taxon>
    </lineage>
</organism>
<comment type="caution">
    <text evidence="6">The sequence shown here is derived from an EMBL/GenBank/DDBJ whole genome shotgun (WGS) entry which is preliminary data.</text>
</comment>
<keyword evidence="4" id="KW-0804">Transcription</keyword>
<dbReference type="EMBL" id="BPVZ01000063">
    <property type="protein sequence ID" value="GKV23663.1"/>
    <property type="molecule type" value="Genomic_DNA"/>
</dbReference>
<gene>
    <name evidence="6" type="ORF">SLEP1_g33367</name>
</gene>
<reference evidence="6 7" key="1">
    <citation type="journal article" date="2021" name="Commun. Biol.">
        <title>The genome of Shorea leprosula (Dipterocarpaceae) highlights the ecological relevance of drought in aseasonal tropical rainforests.</title>
        <authorList>
            <person name="Ng K.K.S."/>
            <person name="Kobayashi M.J."/>
            <person name="Fawcett J.A."/>
            <person name="Hatakeyama M."/>
            <person name="Paape T."/>
            <person name="Ng C.H."/>
            <person name="Ang C.C."/>
            <person name="Tnah L.H."/>
            <person name="Lee C.T."/>
            <person name="Nishiyama T."/>
            <person name="Sese J."/>
            <person name="O'Brien M.J."/>
            <person name="Copetti D."/>
            <person name="Mohd Noor M.I."/>
            <person name="Ong R.C."/>
            <person name="Putra M."/>
            <person name="Sireger I.Z."/>
            <person name="Indrioko S."/>
            <person name="Kosugi Y."/>
            <person name="Izuno A."/>
            <person name="Isagi Y."/>
            <person name="Lee S.L."/>
            <person name="Shimizu K.K."/>
        </authorList>
    </citation>
    <scope>NUCLEOTIDE SEQUENCE [LARGE SCALE GENOMIC DNA]</scope>
    <source>
        <strain evidence="6">214</strain>
    </source>
</reference>
<accession>A0AAV5KGD0</accession>
<dbReference type="InterPro" id="IPR015300">
    <property type="entry name" value="DNA-bd_pseudobarrel_sf"/>
</dbReference>
<evidence type="ECO:0000256" key="4">
    <source>
        <dbReference type="ARBA" id="ARBA00023163"/>
    </source>
</evidence>
<dbReference type="GO" id="GO:0003677">
    <property type="term" value="F:DNA binding"/>
    <property type="evidence" value="ECO:0007669"/>
    <property type="project" value="UniProtKB-KW"/>
</dbReference>
<evidence type="ECO:0000256" key="3">
    <source>
        <dbReference type="ARBA" id="ARBA00023125"/>
    </source>
</evidence>
<comment type="subcellular location">
    <subcellularLocation>
        <location evidence="1">Nucleus</location>
    </subcellularLocation>
</comment>
<dbReference type="Gene3D" id="2.40.330.10">
    <property type="entry name" value="DNA-binding pseudobarrel domain"/>
    <property type="match status" value="1"/>
</dbReference>
<dbReference type="SUPFAM" id="SSF101936">
    <property type="entry name" value="DNA-binding pseudobarrel domain"/>
    <property type="match status" value="1"/>
</dbReference>
<sequence>MPSFSKFLSDSDVKKQMAIDSNFVQHLPQSRRGATVHFPVVDISSGTLWNFGYYVRMKGHLKPAFQGGWHNYRRHKGLKVGDKIIFWADRGRYRIKALRKIKLFGQEMYGVLT</sequence>
<evidence type="ECO:0000256" key="1">
    <source>
        <dbReference type="ARBA" id="ARBA00004123"/>
    </source>
</evidence>
<evidence type="ECO:0000313" key="6">
    <source>
        <dbReference type="EMBL" id="GKV23663.1"/>
    </source>
</evidence>
<keyword evidence="3" id="KW-0238">DNA-binding</keyword>
<evidence type="ECO:0000256" key="5">
    <source>
        <dbReference type="ARBA" id="ARBA00023242"/>
    </source>
</evidence>
<evidence type="ECO:0000313" key="7">
    <source>
        <dbReference type="Proteomes" id="UP001054252"/>
    </source>
</evidence>
<evidence type="ECO:0008006" key="8">
    <source>
        <dbReference type="Google" id="ProtNLM"/>
    </source>
</evidence>
<dbReference type="GO" id="GO:0005634">
    <property type="term" value="C:nucleus"/>
    <property type="evidence" value="ECO:0007669"/>
    <property type="project" value="UniProtKB-SubCell"/>
</dbReference>
<dbReference type="Proteomes" id="UP001054252">
    <property type="component" value="Unassembled WGS sequence"/>
</dbReference>